<feature type="compositionally biased region" description="Polar residues" evidence="1">
    <location>
        <begin position="439"/>
        <end position="454"/>
    </location>
</feature>
<evidence type="ECO:0000313" key="4">
    <source>
        <dbReference type="Proteomes" id="UP000799766"/>
    </source>
</evidence>
<sequence>MVLKKFTGNLGNLGISNILGKRNDDVGADLDTPEANAARGVRLFCESAEPGTQGEEILHLPAIVEAAESSPAAAAAAAAQIRKFLSKDNYSRPHVQYNSVMLIRILADNPGPSFTKNLNDKFCHTVKELLRTGRDPSVQQILRETLTALEAEKAYDTNLNPLFAMWRREVVLATPGASFGPRTLNAPPWNGGQAAQQGSNQNGNFFGRGGGSSSRVKSLPPPPELAARIEEARTTAKLLLQLVQSTPPTELLSNDLVKEFAERCQAASRSLQAYMACDNPAPDDDTMQTLIETTEQLSLAGSKHQRAVLQARRALGTAPGQSPSPPIGPGEHQQHDIIAPTPQPPSSVAATSTYAPPPGPPPNMRASLSSRENGASSNSPPLAQPQPQPQSQPPSQQTFLPPALEYPPLENPFSDHHEEAAHPPTGGGGPPVLPRRAPSKTSTADEYGPSTSPAEYTGPSFGSGPADEGRRDRGGVSPATETGTWGRRRESWGQDEQGVSPVETKAVTYRY</sequence>
<proteinExistence type="predicted"/>
<dbReference type="SUPFAM" id="SSF48464">
    <property type="entry name" value="ENTH/VHS domain"/>
    <property type="match status" value="1"/>
</dbReference>
<evidence type="ECO:0000256" key="1">
    <source>
        <dbReference type="SAM" id="MobiDB-lite"/>
    </source>
</evidence>
<dbReference type="AlphaFoldDB" id="A0A6A6PCX0"/>
<feature type="domain" description="GAT" evidence="2">
    <location>
        <begin position="220"/>
        <end position="309"/>
    </location>
</feature>
<gene>
    <name evidence="3" type="ORF">BDY21DRAFT_367992</name>
</gene>
<evidence type="ECO:0000313" key="3">
    <source>
        <dbReference type="EMBL" id="KAF2461798.1"/>
    </source>
</evidence>
<dbReference type="Pfam" id="PF03127">
    <property type="entry name" value="GAT"/>
    <property type="match status" value="1"/>
</dbReference>
<feature type="region of interest" description="Disordered" evidence="1">
    <location>
        <begin position="182"/>
        <end position="222"/>
    </location>
</feature>
<keyword evidence="4" id="KW-1185">Reference proteome</keyword>
<dbReference type="InterPro" id="IPR004152">
    <property type="entry name" value="GAT_dom"/>
</dbReference>
<dbReference type="GO" id="GO:0043130">
    <property type="term" value="F:ubiquitin binding"/>
    <property type="evidence" value="ECO:0007669"/>
    <property type="project" value="InterPro"/>
</dbReference>
<dbReference type="Gene3D" id="1.25.40.90">
    <property type="match status" value="1"/>
</dbReference>
<dbReference type="Gene3D" id="1.20.58.160">
    <property type="match status" value="1"/>
</dbReference>
<dbReference type="EMBL" id="MU001670">
    <property type="protein sequence ID" value="KAF2461798.1"/>
    <property type="molecule type" value="Genomic_DNA"/>
</dbReference>
<feature type="compositionally biased region" description="Low complexity" evidence="1">
    <location>
        <begin position="190"/>
        <end position="205"/>
    </location>
</feature>
<name>A0A6A6PCX0_9PEZI</name>
<feature type="region of interest" description="Disordered" evidence="1">
    <location>
        <begin position="316"/>
        <end position="511"/>
    </location>
</feature>
<protein>
    <recommendedName>
        <fullName evidence="2">GAT domain-containing protein</fullName>
    </recommendedName>
</protein>
<dbReference type="OrthoDB" id="5393057at2759"/>
<dbReference type="PROSITE" id="PS50909">
    <property type="entry name" value="GAT"/>
    <property type="match status" value="1"/>
</dbReference>
<evidence type="ECO:0000259" key="2">
    <source>
        <dbReference type="PROSITE" id="PS50909"/>
    </source>
</evidence>
<accession>A0A6A6PCX0</accession>
<reference evidence="3" key="1">
    <citation type="journal article" date="2020" name="Stud. Mycol.">
        <title>101 Dothideomycetes genomes: a test case for predicting lifestyles and emergence of pathogens.</title>
        <authorList>
            <person name="Haridas S."/>
            <person name="Albert R."/>
            <person name="Binder M."/>
            <person name="Bloem J."/>
            <person name="Labutti K."/>
            <person name="Salamov A."/>
            <person name="Andreopoulos B."/>
            <person name="Baker S."/>
            <person name="Barry K."/>
            <person name="Bills G."/>
            <person name="Bluhm B."/>
            <person name="Cannon C."/>
            <person name="Castanera R."/>
            <person name="Culley D."/>
            <person name="Daum C."/>
            <person name="Ezra D."/>
            <person name="Gonzalez J."/>
            <person name="Henrissat B."/>
            <person name="Kuo A."/>
            <person name="Liang C."/>
            <person name="Lipzen A."/>
            <person name="Lutzoni F."/>
            <person name="Magnuson J."/>
            <person name="Mondo S."/>
            <person name="Nolan M."/>
            <person name="Ohm R."/>
            <person name="Pangilinan J."/>
            <person name="Park H.-J."/>
            <person name="Ramirez L."/>
            <person name="Alfaro M."/>
            <person name="Sun H."/>
            <person name="Tritt A."/>
            <person name="Yoshinaga Y."/>
            <person name="Zwiers L.-H."/>
            <person name="Turgeon B."/>
            <person name="Goodwin S."/>
            <person name="Spatafora J."/>
            <person name="Crous P."/>
            <person name="Grigoriev I."/>
        </authorList>
    </citation>
    <scope>NUCLEOTIDE SEQUENCE</scope>
    <source>
        <strain evidence="3">ATCC 16933</strain>
    </source>
</reference>
<dbReference type="InterPro" id="IPR008942">
    <property type="entry name" value="ENTH_VHS"/>
</dbReference>
<dbReference type="SUPFAM" id="SSF89009">
    <property type="entry name" value="GAT-like domain"/>
    <property type="match status" value="1"/>
</dbReference>
<dbReference type="Proteomes" id="UP000799766">
    <property type="component" value="Unassembled WGS sequence"/>
</dbReference>
<feature type="compositionally biased region" description="Polar residues" evidence="1">
    <location>
        <begin position="366"/>
        <end position="375"/>
    </location>
</feature>
<dbReference type="CDD" id="cd21383">
    <property type="entry name" value="GAT_GGA_Tom1-like"/>
    <property type="match status" value="1"/>
</dbReference>
<dbReference type="InterPro" id="IPR038425">
    <property type="entry name" value="GAT_sf"/>
</dbReference>
<dbReference type="GO" id="GO:0035091">
    <property type="term" value="F:phosphatidylinositol binding"/>
    <property type="evidence" value="ECO:0007669"/>
    <property type="project" value="InterPro"/>
</dbReference>
<organism evidence="3 4">
    <name type="scientific">Lineolata rhizophorae</name>
    <dbReference type="NCBI Taxonomy" id="578093"/>
    <lineage>
        <taxon>Eukaryota</taxon>
        <taxon>Fungi</taxon>
        <taxon>Dikarya</taxon>
        <taxon>Ascomycota</taxon>
        <taxon>Pezizomycotina</taxon>
        <taxon>Dothideomycetes</taxon>
        <taxon>Dothideomycetes incertae sedis</taxon>
        <taxon>Lineolatales</taxon>
        <taxon>Lineolataceae</taxon>
        <taxon>Lineolata</taxon>
    </lineage>
</organism>
<feature type="compositionally biased region" description="Pro residues" evidence="1">
    <location>
        <begin position="382"/>
        <end position="392"/>
    </location>
</feature>